<dbReference type="EMBL" id="BEGY01000009">
    <property type="protein sequence ID" value="GAX74917.1"/>
    <property type="molecule type" value="Genomic_DNA"/>
</dbReference>
<dbReference type="AlphaFoldDB" id="A0A250WVR0"/>
<organism evidence="2 3">
    <name type="scientific">Chlamydomonas eustigma</name>
    <dbReference type="NCBI Taxonomy" id="1157962"/>
    <lineage>
        <taxon>Eukaryota</taxon>
        <taxon>Viridiplantae</taxon>
        <taxon>Chlorophyta</taxon>
        <taxon>core chlorophytes</taxon>
        <taxon>Chlorophyceae</taxon>
        <taxon>CS clade</taxon>
        <taxon>Chlamydomonadales</taxon>
        <taxon>Chlamydomonadaceae</taxon>
        <taxon>Chlamydomonas</taxon>
    </lineage>
</organism>
<protein>
    <submittedName>
        <fullName evidence="2">Uncharacterized protein</fullName>
    </submittedName>
</protein>
<dbReference type="OrthoDB" id="416217at2759"/>
<feature type="compositionally biased region" description="Low complexity" evidence="1">
    <location>
        <begin position="406"/>
        <end position="416"/>
    </location>
</feature>
<sequence>MGACYRASGLHDSMAFHILQVEPENSKLSDLDSETRQTVEKMMFDQRQKGMGLPTSEEMQQQDMLKTCMAAHPKKDFSNAKMIFSTKDTLEQGIALQQSHVKKCGCDNLSRQSSHSVDEDCACGVASATSTPSVIETKPESSLLIPGLLHPFVQHSEEPLALPVLSQTNVKPTTPSSQLLEAMRISVGPRLASSRGLQMLLRSGSLRSRMVSHNNISHLRLIERGLSHAEGHHETQEHLILPPLSAREIAAGNPLMDQAEQLDSEAFPSTRVILANASSDHKSHDTDSRKLISPGKYIRVGATVHCGHKASSRGQRYGAHHSVDAIIPAVVGLEPADLVSAAHVKHGPGSGRKGRRSMEAGRVLRNFHSGRERTMATRLDSSENVRRIRSYAPVSRCSRFSQLVPSSQNSRSNSQREQGVVEHAL</sequence>
<evidence type="ECO:0000256" key="1">
    <source>
        <dbReference type="SAM" id="MobiDB-lite"/>
    </source>
</evidence>
<dbReference type="PANTHER" id="PTHR12356">
    <property type="entry name" value="NUCLEAR MOVEMENT PROTEIN NUDC"/>
    <property type="match status" value="1"/>
</dbReference>
<keyword evidence="3" id="KW-1185">Reference proteome</keyword>
<dbReference type="GO" id="GO:0005737">
    <property type="term" value="C:cytoplasm"/>
    <property type="evidence" value="ECO:0007669"/>
    <property type="project" value="TreeGrafter"/>
</dbReference>
<dbReference type="PANTHER" id="PTHR12356:SF3">
    <property type="entry name" value="NUCLEAR MIGRATION PROTEIN NUDC"/>
    <property type="match status" value="1"/>
</dbReference>
<feature type="region of interest" description="Disordered" evidence="1">
    <location>
        <begin position="402"/>
        <end position="425"/>
    </location>
</feature>
<evidence type="ECO:0000313" key="2">
    <source>
        <dbReference type="EMBL" id="GAX74917.1"/>
    </source>
</evidence>
<evidence type="ECO:0000313" key="3">
    <source>
        <dbReference type="Proteomes" id="UP000232323"/>
    </source>
</evidence>
<gene>
    <name evidence="2" type="ORF">CEUSTIGMA_g2363.t1</name>
</gene>
<dbReference type="InterPro" id="IPR037898">
    <property type="entry name" value="NudC_fam"/>
</dbReference>
<dbReference type="GO" id="GO:0051082">
    <property type="term" value="F:unfolded protein binding"/>
    <property type="evidence" value="ECO:0007669"/>
    <property type="project" value="TreeGrafter"/>
</dbReference>
<dbReference type="Proteomes" id="UP000232323">
    <property type="component" value="Unassembled WGS sequence"/>
</dbReference>
<dbReference type="GO" id="GO:0006457">
    <property type="term" value="P:protein folding"/>
    <property type="evidence" value="ECO:0007669"/>
    <property type="project" value="TreeGrafter"/>
</dbReference>
<dbReference type="InterPro" id="IPR008978">
    <property type="entry name" value="HSP20-like_chaperone"/>
</dbReference>
<accession>A0A250WVR0</accession>
<dbReference type="SUPFAM" id="SSF49764">
    <property type="entry name" value="HSP20-like chaperones"/>
    <property type="match status" value="1"/>
</dbReference>
<reference evidence="2 3" key="1">
    <citation type="submission" date="2017-08" db="EMBL/GenBank/DDBJ databases">
        <title>Acidophilic green algal genome provides insights into adaptation to an acidic environment.</title>
        <authorList>
            <person name="Hirooka S."/>
            <person name="Hirose Y."/>
            <person name="Kanesaki Y."/>
            <person name="Higuchi S."/>
            <person name="Fujiwara T."/>
            <person name="Onuma R."/>
            <person name="Era A."/>
            <person name="Ohbayashi R."/>
            <person name="Uzuka A."/>
            <person name="Nozaki H."/>
            <person name="Yoshikawa H."/>
            <person name="Miyagishima S.Y."/>
        </authorList>
    </citation>
    <scope>NUCLEOTIDE SEQUENCE [LARGE SCALE GENOMIC DNA]</scope>
    <source>
        <strain evidence="2 3">NIES-2499</strain>
    </source>
</reference>
<dbReference type="STRING" id="1157962.A0A250WVR0"/>
<name>A0A250WVR0_9CHLO</name>
<proteinExistence type="predicted"/>
<comment type="caution">
    <text evidence="2">The sequence shown here is derived from an EMBL/GenBank/DDBJ whole genome shotgun (WGS) entry which is preliminary data.</text>
</comment>